<dbReference type="InterPro" id="IPR029050">
    <property type="entry name" value="Immunoprotect_excell_Ig-like"/>
</dbReference>
<reference evidence="5" key="1">
    <citation type="journal article" date="2019" name="Int. J. Syst. Evol. Microbiol.">
        <title>The Global Catalogue of Microorganisms (GCM) 10K type strain sequencing project: providing services to taxonomists for standard genome sequencing and annotation.</title>
        <authorList>
            <consortium name="The Broad Institute Genomics Platform"/>
            <consortium name="The Broad Institute Genome Sequencing Center for Infectious Disease"/>
            <person name="Wu L."/>
            <person name="Ma J."/>
        </authorList>
    </citation>
    <scope>NUCLEOTIDE SEQUENCE [LARGE SCALE GENOMIC DNA]</scope>
    <source>
        <strain evidence="5">CGMCC 4.7178</strain>
    </source>
</reference>
<keyword evidence="5" id="KW-1185">Reference proteome</keyword>
<evidence type="ECO:0008006" key="6">
    <source>
        <dbReference type="Google" id="ProtNLM"/>
    </source>
</evidence>
<feature type="compositionally biased region" description="Low complexity" evidence="2">
    <location>
        <begin position="72"/>
        <end position="85"/>
    </location>
</feature>
<evidence type="ECO:0000313" key="4">
    <source>
        <dbReference type="EMBL" id="GGO52859.1"/>
    </source>
</evidence>
<evidence type="ECO:0000256" key="3">
    <source>
        <dbReference type="SAM" id="Phobius"/>
    </source>
</evidence>
<protein>
    <recommendedName>
        <fullName evidence="6">DUF4352 domain-containing protein</fullName>
    </recommendedName>
</protein>
<dbReference type="EMBL" id="BMMP01000012">
    <property type="protein sequence ID" value="GGO52859.1"/>
    <property type="molecule type" value="Genomic_DNA"/>
</dbReference>
<evidence type="ECO:0000313" key="5">
    <source>
        <dbReference type="Proteomes" id="UP000631535"/>
    </source>
</evidence>
<dbReference type="Proteomes" id="UP000631535">
    <property type="component" value="Unassembled WGS sequence"/>
</dbReference>
<keyword evidence="3" id="KW-0812">Transmembrane</keyword>
<name>A0ABQ2MIQ0_9ACTN</name>
<comment type="caution">
    <text evidence="4">The sequence shown here is derived from an EMBL/GenBank/DDBJ whole genome shotgun (WGS) entry which is preliminary data.</text>
</comment>
<feature type="compositionally biased region" description="Polar residues" evidence="2">
    <location>
        <begin position="48"/>
        <end position="62"/>
    </location>
</feature>
<feature type="region of interest" description="Disordered" evidence="2">
    <location>
        <begin position="48"/>
        <end position="91"/>
    </location>
</feature>
<feature type="compositionally biased region" description="Pro residues" evidence="2">
    <location>
        <begin position="1"/>
        <end position="11"/>
    </location>
</feature>
<proteinExistence type="predicted"/>
<accession>A0ABQ2MIQ0</accession>
<keyword evidence="3" id="KW-0472">Membrane</keyword>
<keyword evidence="3" id="KW-1133">Transmembrane helix</keyword>
<organism evidence="4 5">
    <name type="scientific">Streptomyces daqingensis</name>
    <dbReference type="NCBI Taxonomy" id="1472640"/>
    <lineage>
        <taxon>Bacteria</taxon>
        <taxon>Bacillati</taxon>
        <taxon>Actinomycetota</taxon>
        <taxon>Actinomycetes</taxon>
        <taxon>Kitasatosporales</taxon>
        <taxon>Streptomycetaceae</taxon>
        <taxon>Streptomyces</taxon>
    </lineage>
</organism>
<dbReference type="Gene3D" id="2.60.40.1240">
    <property type="match status" value="1"/>
</dbReference>
<feature type="region of interest" description="Disordered" evidence="2">
    <location>
        <begin position="1"/>
        <end position="20"/>
    </location>
</feature>
<evidence type="ECO:0000256" key="2">
    <source>
        <dbReference type="SAM" id="MobiDB-lite"/>
    </source>
</evidence>
<evidence type="ECO:0000256" key="1">
    <source>
        <dbReference type="ARBA" id="ARBA00022729"/>
    </source>
</evidence>
<gene>
    <name evidence="4" type="ORF">GCM10012287_38140</name>
</gene>
<dbReference type="RefSeq" id="WP_189038381.1">
    <property type="nucleotide sequence ID" value="NZ_BMMP01000012.1"/>
</dbReference>
<feature type="transmembrane region" description="Helical" evidence="3">
    <location>
        <begin position="24"/>
        <end position="44"/>
    </location>
</feature>
<keyword evidence="1" id="KW-0732">Signal</keyword>
<sequence length="231" mass="25023">MSDPDTLPPTPNGGTQRNRNPWKLATYCLTVALLGTFCGLIYSLTTSNDTEGKNSTPGSNPSIWEDPRSLDESSPISPGPSGEAPDGYEVGEKARSGGAVVTIVKVYESDTIPTVDGDKQKAGGEAKYVILEALVLNDAKQSMDLTCGLPIANALLDDDGRRYDTIDDLSEVEGNPECNAQLQPGFKDEMRFVYRVPADVKVTTWEFEEYDLEEDRKPSVIRLSKAIAEGA</sequence>